<keyword evidence="1" id="KW-1133">Transmembrane helix</keyword>
<name>A0A1H3Q3S7_9PSEU</name>
<dbReference type="Proteomes" id="UP000199515">
    <property type="component" value="Unassembled WGS sequence"/>
</dbReference>
<protein>
    <recommendedName>
        <fullName evidence="4">Transmembrane protein</fullName>
    </recommendedName>
</protein>
<evidence type="ECO:0008006" key="4">
    <source>
        <dbReference type="Google" id="ProtNLM"/>
    </source>
</evidence>
<dbReference type="OrthoDB" id="4773013at2"/>
<proteinExistence type="predicted"/>
<feature type="transmembrane region" description="Helical" evidence="1">
    <location>
        <begin position="64"/>
        <end position="83"/>
    </location>
</feature>
<keyword evidence="1" id="KW-0812">Transmembrane</keyword>
<dbReference type="STRING" id="589385.SAMN05421504_10998"/>
<feature type="transmembrane region" description="Helical" evidence="1">
    <location>
        <begin position="90"/>
        <end position="108"/>
    </location>
</feature>
<accession>A0A1H3Q3S7</accession>
<dbReference type="AlphaFoldDB" id="A0A1H3Q3S7"/>
<sequence length="149" mass="15857">MDEQLAADVDSVVEKAARTIDLGKRGFTIAVLVFVLIIGQLLPWVGDHVGWQVLTGQGGGIPQLFAATSTGVGVFASALTLALRRWWMAWVCAVGGWFAFVDGILAIWSQQSSVAANAIGTGPGIGMIVAWLATMLLGIQWMRAAWSRT</sequence>
<gene>
    <name evidence="2" type="ORF">SAMN05421504_10998</name>
</gene>
<keyword evidence="1" id="KW-0472">Membrane</keyword>
<feature type="transmembrane region" description="Helical" evidence="1">
    <location>
        <begin position="26"/>
        <end position="44"/>
    </location>
</feature>
<evidence type="ECO:0000256" key="1">
    <source>
        <dbReference type="SAM" id="Phobius"/>
    </source>
</evidence>
<evidence type="ECO:0000313" key="3">
    <source>
        <dbReference type="Proteomes" id="UP000199515"/>
    </source>
</evidence>
<dbReference type="RefSeq" id="WP_091296800.1">
    <property type="nucleotide sequence ID" value="NZ_FNON01000009.1"/>
</dbReference>
<feature type="transmembrane region" description="Helical" evidence="1">
    <location>
        <begin position="114"/>
        <end position="139"/>
    </location>
</feature>
<dbReference type="EMBL" id="FNON01000009">
    <property type="protein sequence ID" value="SDZ08037.1"/>
    <property type="molecule type" value="Genomic_DNA"/>
</dbReference>
<organism evidence="2 3">
    <name type="scientific">Amycolatopsis xylanica</name>
    <dbReference type="NCBI Taxonomy" id="589385"/>
    <lineage>
        <taxon>Bacteria</taxon>
        <taxon>Bacillati</taxon>
        <taxon>Actinomycetota</taxon>
        <taxon>Actinomycetes</taxon>
        <taxon>Pseudonocardiales</taxon>
        <taxon>Pseudonocardiaceae</taxon>
        <taxon>Amycolatopsis</taxon>
    </lineage>
</organism>
<evidence type="ECO:0000313" key="2">
    <source>
        <dbReference type="EMBL" id="SDZ08037.1"/>
    </source>
</evidence>
<reference evidence="2 3" key="1">
    <citation type="submission" date="2016-10" db="EMBL/GenBank/DDBJ databases">
        <authorList>
            <person name="de Groot N.N."/>
        </authorList>
    </citation>
    <scope>NUCLEOTIDE SEQUENCE [LARGE SCALE GENOMIC DNA]</scope>
    <source>
        <strain evidence="2 3">CPCC 202699</strain>
    </source>
</reference>
<keyword evidence="3" id="KW-1185">Reference proteome</keyword>